<evidence type="ECO:0000313" key="5">
    <source>
        <dbReference type="Proteomes" id="UP001078443"/>
    </source>
</evidence>
<organism evidence="4 5">
    <name type="scientific">Clostridium aestuarii</name>
    <dbReference type="NCBI Taxonomy" id="338193"/>
    <lineage>
        <taxon>Bacteria</taxon>
        <taxon>Bacillati</taxon>
        <taxon>Bacillota</taxon>
        <taxon>Clostridia</taxon>
        <taxon>Eubacteriales</taxon>
        <taxon>Clostridiaceae</taxon>
        <taxon>Clostridium</taxon>
    </lineage>
</organism>
<dbReference type="InterPro" id="IPR050768">
    <property type="entry name" value="UPF0353/GerABKA_families"/>
</dbReference>
<evidence type="ECO:0000256" key="2">
    <source>
        <dbReference type="ARBA" id="ARBA00023136"/>
    </source>
</evidence>
<feature type="transmembrane region" description="Helical" evidence="3">
    <location>
        <begin position="345"/>
        <end position="365"/>
    </location>
</feature>
<dbReference type="PANTHER" id="PTHR22550">
    <property type="entry name" value="SPORE GERMINATION PROTEIN"/>
    <property type="match status" value="1"/>
</dbReference>
<keyword evidence="3" id="KW-0812">Transmembrane</keyword>
<feature type="transmembrane region" description="Helical" evidence="3">
    <location>
        <begin position="398"/>
        <end position="423"/>
    </location>
</feature>
<name>A0ABT4CZ64_9CLOT</name>
<protein>
    <submittedName>
        <fullName evidence="4">Spore germination protein</fullName>
    </submittedName>
</protein>
<keyword evidence="5" id="KW-1185">Reference proteome</keyword>
<evidence type="ECO:0000256" key="3">
    <source>
        <dbReference type="SAM" id="Phobius"/>
    </source>
</evidence>
<comment type="caution">
    <text evidence="4">The sequence shown here is derived from an EMBL/GenBank/DDBJ whole genome shotgun (WGS) entry which is preliminary data.</text>
</comment>
<dbReference type="Pfam" id="PF03323">
    <property type="entry name" value="GerA"/>
    <property type="match status" value="1"/>
</dbReference>
<evidence type="ECO:0000256" key="1">
    <source>
        <dbReference type="ARBA" id="ARBA00005278"/>
    </source>
</evidence>
<dbReference type="RefSeq" id="WP_268040550.1">
    <property type="nucleotide sequence ID" value="NZ_JAPQER010000002.1"/>
</dbReference>
<dbReference type="PIRSF" id="PIRSF005690">
    <property type="entry name" value="GerBA"/>
    <property type="match status" value="1"/>
</dbReference>
<comment type="similarity">
    <text evidence="1">Belongs to the GerABKA family.</text>
</comment>
<evidence type="ECO:0000313" key="4">
    <source>
        <dbReference type="EMBL" id="MCY6484279.1"/>
    </source>
</evidence>
<dbReference type="Proteomes" id="UP001078443">
    <property type="component" value="Unassembled WGS sequence"/>
</dbReference>
<dbReference type="InterPro" id="IPR004995">
    <property type="entry name" value="Spore_Ger"/>
</dbReference>
<keyword evidence="3" id="KW-1133">Transmembrane helix</keyword>
<sequence>MDKRYIDYIKEKLKDNFDIKYRIIECTEGKIYVIFISDLCDSKFISEYIISPLMQSNVVNNIENIKGQVLVANDIGDVNSEEDAVFHILSGDVVMICDFWQTAIYCEAKGFSKRSIDIPPTEAVIKGPREGFTEVSVDNVALIRRRIKNENLKFESLSLGQKSNTAVMICYIKETAPQTLVRYVKNIIENINTDFVLDINYIEEKLKYSNTVFDTIGYTEKPDIAASKLFEGKVIVIVDGSPQVVIAPYFFLEHLQAADDYYLTKHYVNISRLQRWIAFLAGLLLPGLYVALTTYHSSLIPTIFVFRLANARAGVPFPTIVEVLLMIIFFQLLREAGIRLPQPTGQAMSIVGALILGEAAIGAGLASQSTIVVVALSSIATFLIPTLYKAILTWEIIILMFSSLLGLPGFYMGFFILISHLAVLDSCGYPYLYPLGTLQTKKLKDVVVRGNLSEISKNIFDEDGK</sequence>
<keyword evidence="2 3" id="KW-0472">Membrane</keyword>
<accession>A0ABT4CZ64</accession>
<gene>
    <name evidence="4" type="ORF">OW763_07910</name>
</gene>
<reference evidence="4" key="1">
    <citation type="submission" date="2022-12" db="EMBL/GenBank/DDBJ databases">
        <authorList>
            <person name="Wang J."/>
        </authorList>
    </citation>
    <scope>NUCLEOTIDE SEQUENCE</scope>
    <source>
        <strain evidence="4">HY-45-18</strain>
    </source>
</reference>
<feature type="transmembrane region" description="Helical" evidence="3">
    <location>
        <begin position="315"/>
        <end position="333"/>
    </location>
</feature>
<feature type="transmembrane region" description="Helical" evidence="3">
    <location>
        <begin position="276"/>
        <end position="295"/>
    </location>
</feature>
<proteinExistence type="inferred from homology"/>
<dbReference type="EMBL" id="JAPQER010000002">
    <property type="protein sequence ID" value="MCY6484279.1"/>
    <property type="molecule type" value="Genomic_DNA"/>
</dbReference>
<dbReference type="PANTHER" id="PTHR22550:SF5">
    <property type="entry name" value="LEUCINE ZIPPER PROTEIN 4"/>
    <property type="match status" value="1"/>
</dbReference>